<evidence type="ECO:0000313" key="2">
    <source>
        <dbReference type="Proteomes" id="UP000244225"/>
    </source>
</evidence>
<dbReference type="EMBL" id="QBKI01000013">
    <property type="protein sequence ID" value="PTX13134.1"/>
    <property type="molecule type" value="Genomic_DNA"/>
</dbReference>
<dbReference type="OrthoDB" id="6057352at2"/>
<dbReference type="AlphaFoldDB" id="A0A2T5Y9Q8"/>
<dbReference type="RefSeq" id="WP_108213658.1">
    <property type="nucleotide sequence ID" value="NZ_QBKI01000013.1"/>
</dbReference>
<keyword evidence="2" id="KW-1185">Reference proteome</keyword>
<proteinExistence type="predicted"/>
<dbReference type="Proteomes" id="UP000244225">
    <property type="component" value="Unassembled WGS sequence"/>
</dbReference>
<evidence type="ECO:0000313" key="1">
    <source>
        <dbReference type="EMBL" id="PTX13134.1"/>
    </source>
</evidence>
<dbReference type="InterPro" id="IPR024524">
    <property type="entry name" value="DUF3800"/>
</dbReference>
<sequence>MQHVHIFLDEFGNASLNLDKAGTFSHFVLTAVLLDETKLEQARQLRETISRRFFQGQPIKSSRIPNDEKGFRKRLEVLRELRQLDFVVLGMVINKSKLEGAGFDQNDVFYKYFNRIFLKQFPKNFTAFSIHADRLGWPEFRRSLHHFIETKVIQRDLFTPERSYRLVEDKAEEPLVQLADFLSGCLGKIYCTSHSHEKASALFDLLHDRTFIDFFPFERTDYLLSPTPEDRQKNHLIRRIASESAQEALSGRNSLSEEALAVLQYLYLMFRTAPDRLIEKREIIEKMKRRFPAFSEQQLRVCVQHLRDNGVLIASIQGKSGYKLPDGVEDIAGFYNRYLNSIVPMLNRINICNRKLMMNSVQEVDLLQSNSAYSLLHELIKTLDKEKHASLMEAQQSLSFR</sequence>
<dbReference type="Pfam" id="PF12686">
    <property type="entry name" value="DUF3800"/>
    <property type="match status" value="1"/>
</dbReference>
<name>A0A2T5Y9Q8_9BACT</name>
<comment type="caution">
    <text evidence="1">The sequence shown here is derived from an EMBL/GenBank/DDBJ whole genome shotgun (WGS) entry which is preliminary data.</text>
</comment>
<protein>
    <submittedName>
        <fullName evidence="1">Uncharacterized protein DUF3800</fullName>
    </submittedName>
</protein>
<reference evidence="1 2" key="1">
    <citation type="submission" date="2018-04" db="EMBL/GenBank/DDBJ databases">
        <title>Genomic Encyclopedia of Archaeal and Bacterial Type Strains, Phase II (KMG-II): from individual species to whole genera.</title>
        <authorList>
            <person name="Goeker M."/>
        </authorList>
    </citation>
    <scope>NUCLEOTIDE SEQUENCE [LARGE SCALE GENOMIC DNA]</scope>
    <source>
        <strain evidence="1 2">DSM 100162</strain>
    </source>
</reference>
<gene>
    <name evidence="1" type="ORF">C8N40_11356</name>
</gene>
<organism evidence="1 2">
    <name type="scientific">Pontibacter mucosus</name>
    <dbReference type="NCBI Taxonomy" id="1649266"/>
    <lineage>
        <taxon>Bacteria</taxon>
        <taxon>Pseudomonadati</taxon>
        <taxon>Bacteroidota</taxon>
        <taxon>Cytophagia</taxon>
        <taxon>Cytophagales</taxon>
        <taxon>Hymenobacteraceae</taxon>
        <taxon>Pontibacter</taxon>
    </lineage>
</organism>
<accession>A0A2T5Y9Q8</accession>